<evidence type="ECO:0000313" key="6">
    <source>
        <dbReference type="Proteomes" id="UP000670475"/>
    </source>
</evidence>
<dbReference type="PANTHER" id="PTHR43767:SF1">
    <property type="entry name" value="NONRIBOSOMAL PEPTIDE SYNTHASE PES1 (EUROFUNG)-RELATED"/>
    <property type="match status" value="1"/>
</dbReference>
<accession>A0A940RZ01</accession>
<dbReference type="GO" id="GO:0016878">
    <property type="term" value="F:acid-thiol ligase activity"/>
    <property type="evidence" value="ECO:0007669"/>
    <property type="project" value="UniProtKB-ARBA"/>
</dbReference>
<evidence type="ECO:0000259" key="3">
    <source>
        <dbReference type="Pfam" id="PF00501"/>
    </source>
</evidence>
<evidence type="ECO:0000256" key="2">
    <source>
        <dbReference type="ARBA" id="ARBA00022598"/>
    </source>
</evidence>
<dbReference type="NCBIfam" id="NF004837">
    <property type="entry name" value="PRK06187.1"/>
    <property type="match status" value="1"/>
</dbReference>
<evidence type="ECO:0000259" key="4">
    <source>
        <dbReference type="Pfam" id="PF13193"/>
    </source>
</evidence>
<sequence length="493" mass="53189">MRNHGIGSWTARRARRTPHRVAVVHGSRQYDYAELHDRTTRLAHHLRDAGVRPGDRVAFLGPNHPAFLETFFAAGQLGAVFVPLNTRLAEPELRHCVTDSGACVLVHTPAFGDIASRLPVQRLIGTGPGYEDALAHASADGVDTPVRHDDTAMLMYTSGTTGRAKAAVLSHGNIVWNCVNVLVDGDFSATDITLLSAPLFHTAALNMTCLPTLLKGGTLILEESFSPQRTLKLVEERRVTVMFGVPAMFQQVAGAPAFARADLSSVRMLLCGGAPVPEALAETYRRRGLGFLQGYGMTEASPGVCLLDAEHAARKPGSAGLPHFFTDVRIADPAGQDAEQGELLVEGPNVMRGYWRLPEQTADAFSDGWFRSGDLAHADDDGYIRIVDRVKDMIISGGENIYPAEVEKALYHHPAVTDCAVIGVPDGRWGEVARAVVVTAPGTQVTADDLLASLDGRLARYKIPKSVVFVDALPRNGAGKLLKTRIREEHAAH</sequence>
<proteinExistence type="inferred from homology"/>
<dbReference type="SUPFAM" id="SSF56801">
    <property type="entry name" value="Acetyl-CoA synthetase-like"/>
    <property type="match status" value="1"/>
</dbReference>
<dbReference type="InterPro" id="IPR025110">
    <property type="entry name" value="AMP-bd_C"/>
</dbReference>
<dbReference type="AlphaFoldDB" id="A0A940RZ01"/>
<gene>
    <name evidence="5" type="ORF">JFN87_17225</name>
</gene>
<reference evidence="5" key="1">
    <citation type="submission" date="2021-03" db="EMBL/GenBank/DDBJ databases">
        <title>Whole genome sequence of Streptomyces bomunensis MMS17-BM035.</title>
        <authorList>
            <person name="Lee J.H."/>
        </authorList>
    </citation>
    <scope>NUCLEOTIDE SEQUENCE</scope>
    <source>
        <strain evidence="5">MMS17-BM035</strain>
    </source>
</reference>
<organism evidence="5 6">
    <name type="scientific">Streptomyces montanisoli</name>
    <dbReference type="NCBI Taxonomy" id="2798581"/>
    <lineage>
        <taxon>Bacteria</taxon>
        <taxon>Bacillati</taxon>
        <taxon>Actinomycetota</taxon>
        <taxon>Actinomycetes</taxon>
        <taxon>Kitasatosporales</taxon>
        <taxon>Streptomycetaceae</taxon>
        <taxon>Streptomyces</taxon>
    </lineage>
</organism>
<dbReference type="FunFam" id="3.30.300.30:FF:000008">
    <property type="entry name" value="2,3-dihydroxybenzoate-AMP ligase"/>
    <property type="match status" value="1"/>
</dbReference>
<dbReference type="RefSeq" id="WP_209340974.1">
    <property type="nucleotide sequence ID" value="NZ_JAGIQL010000065.1"/>
</dbReference>
<dbReference type="Pfam" id="PF13193">
    <property type="entry name" value="AMP-binding_C"/>
    <property type="match status" value="1"/>
</dbReference>
<dbReference type="InterPro" id="IPR020845">
    <property type="entry name" value="AMP-binding_CS"/>
</dbReference>
<dbReference type="Gene3D" id="3.40.50.12780">
    <property type="entry name" value="N-terminal domain of ligase-like"/>
    <property type="match status" value="1"/>
</dbReference>
<dbReference type="InterPro" id="IPR045851">
    <property type="entry name" value="AMP-bd_C_sf"/>
</dbReference>
<dbReference type="InterPro" id="IPR042099">
    <property type="entry name" value="ANL_N_sf"/>
</dbReference>
<dbReference type="Pfam" id="PF00501">
    <property type="entry name" value="AMP-binding"/>
    <property type="match status" value="1"/>
</dbReference>
<dbReference type="InterPro" id="IPR050237">
    <property type="entry name" value="ATP-dep_AMP-bd_enzyme"/>
</dbReference>
<keyword evidence="6" id="KW-1185">Reference proteome</keyword>
<name>A0A940RZ01_9ACTN</name>
<comment type="caution">
    <text evidence="5">The sequence shown here is derived from an EMBL/GenBank/DDBJ whole genome shotgun (WGS) entry which is preliminary data.</text>
</comment>
<dbReference type="Gene3D" id="3.30.300.30">
    <property type="match status" value="1"/>
</dbReference>
<feature type="domain" description="AMP-dependent synthetase/ligase" evidence="3">
    <location>
        <begin position="12"/>
        <end position="355"/>
    </location>
</feature>
<keyword evidence="2 5" id="KW-0436">Ligase</keyword>
<evidence type="ECO:0000313" key="5">
    <source>
        <dbReference type="EMBL" id="MBP0459234.1"/>
    </source>
</evidence>
<dbReference type="CDD" id="cd17631">
    <property type="entry name" value="FACL_FadD13-like"/>
    <property type="match status" value="1"/>
</dbReference>
<feature type="domain" description="AMP-binding enzyme C-terminal" evidence="4">
    <location>
        <begin position="405"/>
        <end position="480"/>
    </location>
</feature>
<evidence type="ECO:0000256" key="1">
    <source>
        <dbReference type="ARBA" id="ARBA00006432"/>
    </source>
</evidence>
<dbReference type="PANTHER" id="PTHR43767">
    <property type="entry name" value="LONG-CHAIN-FATTY-ACID--COA LIGASE"/>
    <property type="match status" value="1"/>
</dbReference>
<dbReference type="EMBL" id="JAGIQL010000065">
    <property type="protein sequence ID" value="MBP0459234.1"/>
    <property type="molecule type" value="Genomic_DNA"/>
</dbReference>
<dbReference type="Proteomes" id="UP000670475">
    <property type="component" value="Unassembled WGS sequence"/>
</dbReference>
<dbReference type="PROSITE" id="PS00455">
    <property type="entry name" value="AMP_BINDING"/>
    <property type="match status" value="1"/>
</dbReference>
<protein>
    <submittedName>
        <fullName evidence="5">Long-chain fatty acid--CoA ligase</fullName>
    </submittedName>
</protein>
<comment type="similarity">
    <text evidence="1">Belongs to the ATP-dependent AMP-binding enzyme family.</text>
</comment>
<dbReference type="InterPro" id="IPR000873">
    <property type="entry name" value="AMP-dep_synth/lig_dom"/>
</dbReference>